<evidence type="ECO:0000256" key="7">
    <source>
        <dbReference type="ARBA" id="ARBA00023054"/>
    </source>
</evidence>
<dbReference type="InterPro" id="IPR003054">
    <property type="entry name" value="Keratin_II"/>
</dbReference>
<dbReference type="Pfam" id="PF00038">
    <property type="entry name" value="Filament"/>
    <property type="match status" value="1"/>
</dbReference>
<evidence type="ECO:0000256" key="3">
    <source>
        <dbReference type="ARBA" id="ARBA00004642"/>
    </source>
</evidence>
<dbReference type="SMART" id="SM01391">
    <property type="entry name" value="Filament"/>
    <property type="match status" value="1"/>
</dbReference>
<dbReference type="RefSeq" id="XP_030211072.1">
    <property type="nucleotide sequence ID" value="XM_030355212.1"/>
</dbReference>
<reference evidence="16" key="2">
    <citation type="submission" date="2025-09" db="UniProtKB">
        <authorList>
            <consortium name="Ensembl"/>
        </authorList>
    </citation>
    <scope>IDENTIFICATION</scope>
</reference>
<dbReference type="PROSITE" id="PS51842">
    <property type="entry name" value="IF_ROD_2"/>
    <property type="match status" value="1"/>
</dbReference>
<sequence>MSRPGSYSSQSYSPASCSGALKSQATGSNLDPRDQSAKTKEKEQMVGLNDKFVAFIDKMKHLENENKRLETQLRILQEPEVYKGKIDQVLQEMEADLLRQVESLTRDRLKLGAELDKCQEEVEDSKQKYEVEFLKKTDLENEFMITKKDVDNGHLAKVELALDLEVSIGELDFLRLGYEEEIKELESQVQNETVVVPEDRKRSLDMDEIITVVKAQYQNMAARTRDEAEQWNQKKMDAMVLSAGQHEQEVRGVKKDLGEMMRIIQRLRADLEALRKKKDSVERELEAVEGEGQKSLAVTRDNMAQLEEARHRAKQDMTLHLREYQELMNLKLALDIEIATYMQLLEGEERRMDDHIRQ</sequence>
<dbReference type="RefSeq" id="XP_030211071.1">
    <property type="nucleotide sequence ID" value="XM_030355211.1"/>
</dbReference>
<dbReference type="GeneID" id="115542795"/>
<dbReference type="OMA" id="MSKPRDY"/>
<comment type="subcellular location">
    <subcellularLocation>
        <location evidence="2">Cytoplasm</location>
    </subcellularLocation>
    <subcellularLocation>
        <location evidence="1">Nucleus matrix</location>
    </subcellularLocation>
    <subcellularLocation>
        <location evidence="3">Nucleus</location>
        <location evidence="3">Nucleoplasm</location>
    </subcellularLocation>
</comment>
<evidence type="ECO:0000256" key="12">
    <source>
        <dbReference type="ARBA" id="ARBA00042964"/>
    </source>
</evidence>
<comment type="function">
    <text evidence="9">Together with KRT19, helps to link the contractile apparatus to dystrophin at the costameres of striated muscle.</text>
</comment>
<evidence type="ECO:0000256" key="6">
    <source>
        <dbReference type="ARBA" id="ARBA00022754"/>
    </source>
</evidence>
<keyword evidence="8" id="KW-0539">Nucleus</keyword>
<evidence type="ECO:0000256" key="10">
    <source>
        <dbReference type="ARBA" id="ARBA00039429"/>
    </source>
</evidence>
<dbReference type="PRINTS" id="PR01276">
    <property type="entry name" value="TYPE2KERATIN"/>
</dbReference>
<keyword evidence="17" id="KW-1185">Reference proteome</keyword>
<evidence type="ECO:0000313" key="17">
    <source>
        <dbReference type="Proteomes" id="UP000694546"/>
    </source>
</evidence>
<keyword evidence="7 13" id="KW-0175">Coiled coil</keyword>
<evidence type="ECO:0000313" key="16">
    <source>
        <dbReference type="Ensembl" id="ENSGMOP00000009273.2"/>
    </source>
</evidence>
<evidence type="ECO:0000256" key="14">
    <source>
        <dbReference type="SAM" id="MobiDB-lite"/>
    </source>
</evidence>
<evidence type="ECO:0000256" key="1">
    <source>
        <dbReference type="ARBA" id="ARBA00004109"/>
    </source>
</evidence>
<dbReference type="Gene3D" id="1.20.5.500">
    <property type="entry name" value="Single helix bin"/>
    <property type="match status" value="1"/>
</dbReference>
<accession>A0A8C5F6C2</accession>
<dbReference type="OrthoDB" id="2441647at2759"/>
<evidence type="ECO:0000256" key="8">
    <source>
        <dbReference type="ARBA" id="ARBA00023242"/>
    </source>
</evidence>
<protein>
    <recommendedName>
        <fullName evidence="10">Keratin, type II cytoskeletal 8</fullName>
    </recommendedName>
    <alternativeName>
        <fullName evidence="12">Cytokeratin-8</fullName>
    </alternativeName>
    <alternativeName>
        <fullName evidence="11">Keratin-8</fullName>
    </alternativeName>
</protein>
<dbReference type="GO" id="GO:0005737">
    <property type="term" value="C:cytoplasm"/>
    <property type="evidence" value="ECO:0007669"/>
    <property type="project" value="UniProtKB-SubCell"/>
</dbReference>
<dbReference type="PANTHER" id="PTHR45616:SF26">
    <property type="entry name" value="KERATIN, TYPE II CYTOSKELETAL 8"/>
    <property type="match status" value="1"/>
</dbReference>
<feature type="coiled-coil region" evidence="13">
    <location>
        <begin position="175"/>
        <end position="323"/>
    </location>
</feature>
<keyword evidence="6" id="KW-0403">Intermediate filament</keyword>
<evidence type="ECO:0000259" key="15">
    <source>
        <dbReference type="PROSITE" id="PS51842"/>
    </source>
</evidence>
<feature type="compositionally biased region" description="Basic and acidic residues" evidence="14">
    <location>
        <begin position="31"/>
        <end position="43"/>
    </location>
</feature>
<evidence type="ECO:0000256" key="4">
    <source>
        <dbReference type="ARBA" id="ARBA00022490"/>
    </source>
</evidence>
<feature type="coiled-coil region" evidence="13">
    <location>
        <begin position="52"/>
        <end position="128"/>
    </location>
</feature>
<dbReference type="Ensembl" id="ENSGMOT00000009525.2">
    <property type="protein sequence ID" value="ENSGMOP00000009273.2"/>
    <property type="gene ID" value="ENSGMOG00000008665.2"/>
</dbReference>
<dbReference type="GO" id="GO:0005654">
    <property type="term" value="C:nucleoplasm"/>
    <property type="evidence" value="ECO:0007669"/>
    <property type="project" value="UniProtKB-SubCell"/>
</dbReference>
<evidence type="ECO:0000256" key="2">
    <source>
        <dbReference type="ARBA" id="ARBA00004496"/>
    </source>
</evidence>
<dbReference type="Proteomes" id="UP000694546">
    <property type="component" value="Chromosome 4"/>
</dbReference>
<dbReference type="GO" id="GO:0016363">
    <property type="term" value="C:nuclear matrix"/>
    <property type="evidence" value="ECO:0007669"/>
    <property type="project" value="UniProtKB-SubCell"/>
</dbReference>
<organism evidence="16 17">
    <name type="scientific">Gadus morhua</name>
    <name type="common">Atlantic cod</name>
    <dbReference type="NCBI Taxonomy" id="8049"/>
    <lineage>
        <taxon>Eukaryota</taxon>
        <taxon>Metazoa</taxon>
        <taxon>Chordata</taxon>
        <taxon>Craniata</taxon>
        <taxon>Vertebrata</taxon>
        <taxon>Euteleostomi</taxon>
        <taxon>Actinopterygii</taxon>
        <taxon>Neopterygii</taxon>
        <taxon>Teleostei</taxon>
        <taxon>Neoteleostei</taxon>
        <taxon>Acanthomorphata</taxon>
        <taxon>Zeiogadaria</taxon>
        <taxon>Gadariae</taxon>
        <taxon>Gadiformes</taxon>
        <taxon>Gadoidei</taxon>
        <taxon>Gadidae</taxon>
        <taxon>Gadus</taxon>
    </lineage>
</organism>
<dbReference type="GO" id="GO:0045095">
    <property type="term" value="C:keratin filament"/>
    <property type="evidence" value="ECO:0007669"/>
    <property type="project" value="InterPro"/>
</dbReference>
<gene>
    <name evidence="16" type="primary">LOC115542795</name>
</gene>
<dbReference type="InterPro" id="IPR039008">
    <property type="entry name" value="IF_rod_dom"/>
</dbReference>
<keyword evidence="4" id="KW-0963">Cytoplasm</keyword>
<dbReference type="Gene3D" id="1.20.5.170">
    <property type="match status" value="1"/>
</dbReference>
<feature type="region of interest" description="Disordered" evidence="14">
    <location>
        <begin position="1"/>
        <end position="43"/>
    </location>
</feature>
<dbReference type="GeneTree" id="ENSGT00940000161090"/>
<evidence type="ECO:0000256" key="5">
    <source>
        <dbReference type="ARBA" id="ARBA00022744"/>
    </source>
</evidence>
<dbReference type="SUPFAM" id="SSF64593">
    <property type="entry name" value="Intermediate filament protein, coiled coil region"/>
    <property type="match status" value="2"/>
</dbReference>
<dbReference type="AlphaFoldDB" id="A0A8C5F6C2"/>
<reference evidence="16" key="1">
    <citation type="submission" date="2025-08" db="UniProtKB">
        <authorList>
            <consortium name="Ensembl"/>
        </authorList>
    </citation>
    <scope>IDENTIFICATION</scope>
</reference>
<proteinExistence type="predicted"/>
<dbReference type="Gene3D" id="1.20.5.1160">
    <property type="entry name" value="Vasodilator-stimulated phosphoprotein"/>
    <property type="match status" value="1"/>
</dbReference>
<evidence type="ECO:0000256" key="13">
    <source>
        <dbReference type="SAM" id="Coils"/>
    </source>
</evidence>
<keyword evidence="5" id="KW-0416">Keratin</keyword>
<dbReference type="PANTHER" id="PTHR45616">
    <property type="entry name" value="GATA-TYPE DOMAIN-CONTAINING PROTEIN"/>
    <property type="match status" value="1"/>
</dbReference>
<name>A0A8C5F6C2_GADMO</name>
<feature type="compositionally biased region" description="Low complexity" evidence="14">
    <location>
        <begin position="1"/>
        <end position="20"/>
    </location>
</feature>
<evidence type="ECO:0000256" key="9">
    <source>
        <dbReference type="ARBA" id="ARBA00037766"/>
    </source>
</evidence>
<feature type="domain" description="IF rod" evidence="15">
    <location>
        <begin position="41"/>
        <end position="352"/>
    </location>
</feature>
<evidence type="ECO:0000256" key="11">
    <source>
        <dbReference type="ARBA" id="ARBA00042886"/>
    </source>
</evidence>